<dbReference type="InterPro" id="IPR023214">
    <property type="entry name" value="HAD_sf"/>
</dbReference>
<dbReference type="NCBIfam" id="TIGR01509">
    <property type="entry name" value="HAD-SF-IA-v3"/>
    <property type="match status" value="1"/>
</dbReference>
<dbReference type="GO" id="GO:0018784">
    <property type="term" value="F:(S)-2-haloacid dehalogenase activity"/>
    <property type="evidence" value="ECO:0007669"/>
    <property type="project" value="UniProtKB-EC"/>
</dbReference>
<dbReference type="EMBL" id="CP006650">
    <property type="protein sequence ID" value="AGT07238.1"/>
    <property type="molecule type" value="Genomic_DNA"/>
</dbReference>
<dbReference type="AlphaFoldDB" id="S5Y7C6"/>
<dbReference type="Proteomes" id="UP000015480">
    <property type="component" value="Chromosome"/>
</dbReference>
<sequence length="201" mass="22234">MTNIVFDLGFVLIGWRPERAFTAHFDDAAQISDWMARVDFPRWNRLQDGGRSLEAALDQVRADHGEEDAAILASYIRNFDDTITEPVPGAWELLEELSAAGHPLYAITNWGADTWPAALARYPRLASVFRDIVVSGEVKLLKPEPEIYHLLLSRNGLEAGDSLFIDDTLANVEGARAVGMDAIHFTDAPALARELGARGLY</sequence>
<accession>S5Y7C6</accession>
<dbReference type="KEGG" id="pami:JCM7686_0127"/>
<name>S5Y7C6_PARAH</name>
<reference evidence="1 2" key="1">
    <citation type="journal article" date="2014" name="BMC Genomics">
        <title>Architecture and functions of a multipartite genome of the methylotrophic bacterium Paracoccus aminophilus JCM 7686, containing primary and secondary chromids.</title>
        <authorList>
            <person name="Dziewit L."/>
            <person name="Czarnecki J."/>
            <person name="Wibberg D."/>
            <person name="Radlinska M."/>
            <person name="Mrozek P."/>
            <person name="Szymczak M."/>
            <person name="Schluter A."/>
            <person name="Puhler A."/>
            <person name="Bartosik D."/>
        </authorList>
    </citation>
    <scope>NUCLEOTIDE SEQUENCE [LARGE SCALE GENOMIC DNA]</scope>
    <source>
        <strain evidence="1">JCM 7686</strain>
    </source>
</reference>
<dbReference type="CDD" id="cd02603">
    <property type="entry name" value="HAD_sEH-N_like"/>
    <property type="match status" value="1"/>
</dbReference>
<dbReference type="SUPFAM" id="SSF56784">
    <property type="entry name" value="HAD-like"/>
    <property type="match status" value="1"/>
</dbReference>
<dbReference type="PANTHER" id="PTHR43611">
    <property type="entry name" value="ALPHA-D-GLUCOSE 1-PHOSPHATE PHOSPHATASE"/>
    <property type="match status" value="1"/>
</dbReference>
<dbReference type="HOGENOM" id="CLU_045011_9_1_5"/>
<dbReference type="RefSeq" id="WP_020948878.1">
    <property type="nucleotide sequence ID" value="NC_022041.1"/>
</dbReference>
<dbReference type="EC" id="3.8.1.2" evidence="1"/>
<evidence type="ECO:0000313" key="1">
    <source>
        <dbReference type="EMBL" id="AGT07238.1"/>
    </source>
</evidence>
<gene>
    <name evidence="1" type="ORF">JCM7686_0127</name>
</gene>
<keyword evidence="1" id="KW-0378">Hydrolase</keyword>
<dbReference type="InterPro" id="IPR036412">
    <property type="entry name" value="HAD-like_sf"/>
</dbReference>
<protein>
    <submittedName>
        <fullName evidence="1">HAD family hydrolase</fullName>
        <ecNumber evidence="1">3.8.1.2</ecNumber>
    </submittedName>
</protein>
<dbReference type="Pfam" id="PF00702">
    <property type="entry name" value="Hydrolase"/>
    <property type="match status" value="1"/>
</dbReference>
<dbReference type="InterPro" id="IPR006439">
    <property type="entry name" value="HAD-SF_hydro_IA"/>
</dbReference>
<dbReference type="STRING" id="1367847.JCM7686_0127"/>
<dbReference type="SFLD" id="SFLDS00003">
    <property type="entry name" value="Haloacid_Dehalogenase"/>
    <property type="match status" value="1"/>
</dbReference>
<organism evidence="1 2">
    <name type="scientific">Paracoccus aminophilus JCM 7686</name>
    <dbReference type="NCBI Taxonomy" id="1367847"/>
    <lineage>
        <taxon>Bacteria</taxon>
        <taxon>Pseudomonadati</taxon>
        <taxon>Pseudomonadota</taxon>
        <taxon>Alphaproteobacteria</taxon>
        <taxon>Rhodobacterales</taxon>
        <taxon>Paracoccaceae</taxon>
        <taxon>Paracoccus</taxon>
    </lineage>
</organism>
<proteinExistence type="predicted"/>
<dbReference type="eggNOG" id="COG1011">
    <property type="taxonomic scope" value="Bacteria"/>
</dbReference>
<keyword evidence="2" id="KW-1185">Reference proteome</keyword>
<dbReference type="Gene3D" id="3.40.50.1000">
    <property type="entry name" value="HAD superfamily/HAD-like"/>
    <property type="match status" value="1"/>
</dbReference>
<dbReference type="SFLD" id="SFLDG01129">
    <property type="entry name" value="C1.5:_HAD__Beta-PGM__Phosphata"/>
    <property type="match status" value="1"/>
</dbReference>
<dbReference type="PATRIC" id="fig|1367847.3.peg.65"/>
<evidence type="ECO:0000313" key="2">
    <source>
        <dbReference type="Proteomes" id="UP000015480"/>
    </source>
</evidence>
<dbReference type="PANTHER" id="PTHR43611:SF3">
    <property type="entry name" value="FLAVIN MONONUCLEOTIDE HYDROLASE 1, CHLOROPLATIC"/>
    <property type="match status" value="1"/>
</dbReference>
<dbReference type="OrthoDB" id="9807742at2"/>